<evidence type="ECO:0000313" key="2">
    <source>
        <dbReference type="EMBL" id="MCK9686857.1"/>
    </source>
</evidence>
<sequence>MPDSILFRSLSPSPRGDRLQEHADNARAVAQFLERLARDGAFAAYPATADRVPLRADGSFELELTPHK</sequence>
<dbReference type="RefSeq" id="WP_275682898.1">
    <property type="nucleotide sequence ID" value="NZ_JAJLJH010000003.1"/>
</dbReference>
<dbReference type="AlphaFoldDB" id="A0A9X1YM21"/>
<accession>A0A9X1YM21</accession>
<name>A0A9X1YM21_9BURK</name>
<reference evidence="2" key="1">
    <citation type="submission" date="2021-11" db="EMBL/GenBank/DDBJ databases">
        <title>BS-T2-15 a new species belonging to the Comamonadaceae family isolated from the soil of a French oak forest.</title>
        <authorList>
            <person name="Mieszkin S."/>
            <person name="Alain K."/>
        </authorList>
    </citation>
    <scope>NUCLEOTIDE SEQUENCE</scope>
    <source>
        <strain evidence="2">BS-T2-15</strain>
    </source>
</reference>
<protein>
    <submittedName>
        <fullName evidence="2">Uncharacterized protein</fullName>
    </submittedName>
</protein>
<organism evidence="2 3">
    <name type="scientific">Scleromatobacter humisilvae</name>
    <dbReference type="NCBI Taxonomy" id="2897159"/>
    <lineage>
        <taxon>Bacteria</taxon>
        <taxon>Pseudomonadati</taxon>
        <taxon>Pseudomonadota</taxon>
        <taxon>Betaproteobacteria</taxon>
        <taxon>Burkholderiales</taxon>
        <taxon>Sphaerotilaceae</taxon>
        <taxon>Scleromatobacter</taxon>
    </lineage>
</organism>
<evidence type="ECO:0000313" key="3">
    <source>
        <dbReference type="Proteomes" id="UP001139353"/>
    </source>
</evidence>
<gene>
    <name evidence="2" type="ORF">LPC04_14185</name>
</gene>
<feature type="region of interest" description="Disordered" evidence="1">
    <location>
        <begin position="1"/>
        <end position="21"/>
    </location>
</feature>
<dbReference type="Proteomes" id="UP001139353">
    <property type="component" value="Unassembled WGS sequence"/>
</dbReference>
<evidence type="ECO:0000256" key="1">
    <source>
        <dbReference type="SAM" id="MobiDB-lite"/>
    </source>
</evidence>
<dbReference type="EMBL" id="JAJLJH010000003">
    <property type="protein sequence ID" value="MCK9686857.1"/>
    <property type="molecule type" value="Genomic_DNA"/>
</dbReference>
<keyword evidence="3" id="KW-1185">Reference proteome</keyword>
<proteinExistence type="predicted"/>
<comment type="caution">
    <text evidence="2">The sequence shown here is derived from an EMBL/GenBank/DDBJ whole genome shotgun (WGS) entry which is preliminary data.</text>
</comment>